<dbReference type="AlphaFoldDB" id="A0A0A9AJV8"/>
<dbReference type="GO" id="GO:0016874">
    <property type="term" value="F:ligase activity"/>
    <property type="evidence" value="ECO:0007669"/>
    <property type="project" value="UniProtKB-KW"/>
</dbReference>
<feature type="transmembrane region" description="Helical" evidence="1">
    <location>
        <begin position="6"/>
        <end position="25"/>
    </location>
</feature>
<reference evidence="2" key="2">
    <citation type="journal article" date="2015" name="Data Brief">
        <title>Shoot transcriptome of the giant reed, Arundo donax.</title>
        <authorList>
            <person name="Barrero R.A."/>
            <person name="Guerrero F.D."/>
            <person name="Moolhuijzen P."/>
            <person name="Goolsby J.A."/>
            <person name="Tidwell J."/>
            <person name="Bellgard S.E."/>
            <person name="Bellgard M.I."/>
        </authorList>
    </citation>
    <scope>NUCLEOTIDE SEQUENCE</scope>
    <source>
        <tissue evidence="2">Shoot tissue taken approximately 20 cm above the soil surface</tissue>
    </source>
</reference>
<protein>
    <submittedName>
        <fullName evidence="2">Ubiquitin ligase protein COP1</fullName>
    </submittedName>
</protein>
<evidence type="ECO:0000256" key="1">
    <source>
        <dbReference type="SAM" id="Phobius"/>
    </source>
</evidence>
<keyword evidence="2" id="KW-0436">Ligase</keyword>
<name>A0A0A9AJV8_ARUDO</name>
<proteinExistence type="predicted"/>
<evidence type="ECO:0000313" key="2">
    <source>
        <dbReference type="EMBL" id="JAD51984.1"/>
    </source>
</evidence>
<sequence length="72" mass="8186">METCFTPLILYQASNLIVMMNYLLLLESRSALRSLNFLALLMNHRTCIVRLLKWLLDLNSAASAGTSTRKIL</sequence>
<keyword evidence="1" id="KW-0812">Transmembrane</keyword>
<reference evidence="2" key="1">
    <citation type="submission" date="2014-09" db="EMBL/GenBank/DDBJ databases">
        <authorList>
            <person name="Magalhaes I.L.F."/>
            <person name="Oliveira U."/>
            <person name="Santos F.R."/>
            <person name="Vidigal T.H.D.A."/>
            <person name="Brescovit A.D."/>
            <person name="Santos A.J."/>
        </authorList>
    </citation>
    <scope>NUCLEOTIDE SEQUENCE</scope>
    <source>
        <tissue evidence="2">Shoot tissue taken approximately 20 cm above the soil surface</tissue>
    </source>
</reference>
<dbReference type="EMBL" id="GBRH01245911">
    <property type="protein sequence ID" value="JAD51984.1"/>
    <property type="molecule type" value="Transcribed_RNA"/>
</dbReference>
<organism evidence="2">
    <name type="scientific">Arundo donax</name>
    <name type="common">Giant reed</name>
    <name type="synonym">Donax arundinaceus</name>
    <dbReference type="NCBI Taxonomy" id="35708"/>
    <lineage>
        <taxon>Eukaryota</taxon>
        <taxon>Viridiplantae</taxon>
        <taxon>Streptophyta</taxon>
        <taxon>Embryophyta</taxon>
        <taxon>Tracheophyta</taxon>
        <taxon>Spermatophyta</taxon>
        <taxon>Magnoliopsida</taxon>
        <taxon>Liliopsida</taxon>
        <taxon>Poales</taxon>
        <taxon>Poaceae</taxon>
        <taxon>PACMAD clade</taxon>
        <taxon>Arundinoideae</taxon>
        <taxon>Arundineae</taxon>
        <taxon>Arundo</taxon>
    </lineage>
</organism>
<keyword evidence="1" id="KW-1133">Transmembrane helix</keyword>
<keyword evidence="1" id="KW-0472">Membrane</keyword>
<accession>A0A0A9AJV8</accession>